<evidence type="ECO:0000313" key="3">
    <source>
        <dbReference type="Proteomes" id="UP001196413"/>
    </source>
</evidence>
<proteinExistence type="predicted"/>
<feature type="coiled-coil region" evidence="1">
    <location>
        <begin position="29"/>
        <end position="121"/>
    </location>
</feature>
<dbReference type="Gene3D" id="2.30.29.30">
    <property type="entry name" value="Pleckstrin-homology domain (PH domain)/Phosphotyrosine-binding domain (PTB)"/>
    <property type="match status" value="1"/>
</dbReference>
<feature type="coiled-coil region" evidence="1">
    <location>
        <begin position="150"/>
        <end position="223"/>
    </location>
</feature>
<gene>
    <name evidence="2" type="ORF">KIN20_034255</name>
</gene>
<keyword evidence="1" id="KW-0175">Coiled coil</keyword>
<evidence type="ECO:0008006" key="4">
    <source>
        <dbReference type="Google" id="ProtNLM"/>
    </source>
</evidence>
<evidence type="ECO:0000256" key="1">
    <source>
        <dbReference type="SAM" id="Coils"/>
    </source>
</evidence>
<dbReference type="EMBL" id="JAHQIW010007102">
    <property type="protein sequence ID" value="KAJ1372170.1"/>
    <property type="molecule type" value="Genomic_DNA"/>
</dbReference>
<keyword evidence="3" id="KW-1185">Reference proteome</keyword>
<dbReference type="InterPro" id="IPR011993">
    <property type="entry name" value="PH-like_dom_sf"/>
</dbReference>
<accession>A0AAD5WJK8</accession>
<organism evidence="2 3">
    <name type="scientific">Parelaphostrongylus tenuis</name>
    <name type="common">Meningeal worm</name>
    <dbReference type="NCBI Taxonomy" id="148309"/>
    <lineage>
        <taxon>Eukaryota</taxon>
        <taxon>Metazoa</taxon>
        <taxon>Ecdysozoa</taxon>
        <taxon>Nematoda</taxon>
        <taxon>Chromadorea</taxon>
        <taxon>Rhabditida</taxon>
        <taxon>Rhabditina</taxon>
        <taxon>Rhabditomorpha</taxon>
        <taxon>Strongyloidea</taxon>
        <taxon>Metastrongylidae</taxon>
        <taxon>Parelaphostrongylus</taxon>
    </lineage>
</organism>
<reference evidence="2" key="1">
    <citation type="submission" date="2021-06" db="EMBL/GenBank/DDBJ databases">
        <title>Parelaphostrongylus tenuis whole genome reference sequence.</title>
        <authorList>
            <person name="Garwood T.J."/>
            <person name="Larsen P.A."/>
            <person name="Fountain-Jones N.M."/>
            <person name="Garbe J.R."/>
            <person name="Macchietto M.G."/>
            <person name="Kania S.A."/>
            <person name="Gerhold R.W."/>
            <person name="Richards J.E."/>
            <person name="Wolf T.M."/>
        </authorList>
    </citation>
    <scope>NUCLEOTIDE SEQUENCE</scope>
    <source>
        <strain evidence="2">MNPRO001-30</strain>
        <tissue evidence="2">Meninges</tissue>
    </source>
</reference>
<evidence type="ECO:0000313" key="2">
    <source>
        <dbReference type="EMBL" id="KAJ1372170.1"/>
    </source>
</evidence>
<protein>
    <recommendedName>
        <fullName evidence="4">Non-specific serine/threonine protein kinase</fullName>
    </recommendedName>
</protein>
<name>A0AAD5WJK8_PARTN</name>
<dbReference type="AlphaFoldDB" id="A0AAD5WJK8"/>
<comment type="caution">
    <text evidence="2">The sequence shown here is derived from an EMBL/GenBank/DDBJ whole genome shotgun (WGS) entry which is preliminary data.</text>
</comment>
<dbReference type="Proteomes" id="UP001196413">
    <property type="component" value="Unassembled WGS sequence"/>
</dbReference>
<sequence length="309" mass="36114">MSMLRTVKNLLRNSIIEAEKVADHYKSLAENERLARQIAETNVSELDKEKTMLKEEVKQLVARHEKDIQAKNTQIEILNERESELEHSRSMSRLNEKTAAIEEAQSVIADLRRKLDLEKAHKRAVILKLEEELAKRVDKKGGKHVSKNDLLKKDREIIQLQQENRRLLARLDEVYNDRERIMTDMTRELEEEQRDNDALRAEVKELKEELEEMKRRRDGTIDDTRSLDSRESIPHTIRNLPHAGWVSMKPEKRNAGSRKMKWVNYYAVLNNVALQLFPDEKPHSTAVVSLDTRQLCHVRLVTAADVRCC</sequence>